<evidence type="ECO:0000313" key="2">
    <source>
        <dbReference type="Proteomes" id="UP000290365"/>
    </source>
</evidence>
<name>A0A4P6JUI3_KTERU</name>
<evidence type="ECO:0000313" key="1">
    <source>
        <dbReference type="EMBL" id="QBD78606.1"/>
    </source>
</evidence>
<gene>
    <name evidence="1" type="ORF">EPA93_22465</name>
</gene>
<dbReference type="AlphaFoldDB" id="A0A4P6JUI3"/>
<protein>
    <submittedName>
        <fullName evidence="1">Uncharacterized protein</fullName>
    </submittedName>
</protein>
<sequence length="131" mass="14705">MQTIFGAPGLKRKSNSRYATQNAQDSQLSNASQQEQPARWRKAAINVLLRTYYAIQQYRAERTCSLDVPCTSEEVAGFNLSLNMQLIHVYKLFGKQQKGASQILIYAAPTRRYSSSASRSFAQTDIAMSIC</sequence>
<dbReference type="Proteomes" id="UP000290365">
    <property type="component" value="Chromosome"/>
</dbReference>
<organism evidence="1 2">
    <name type="scientific">Ktedonosporobacter rubrisoli</name>
    <dbReference type="NCBI Taxonomy" id="2509675"/>
    <lineage>
        <taxon>Bacteria</taxon>
        <taxon>Bacillati</taxon>
        <taxon>Chloroflexota</taxon>
        <taxon>Ktedonobacteria</taxon>
        <taxon>Ktedonobacterales</taxon>
        <taxon>Ktedonosporobacteraceae</taxon>
        <taxon>Ktedonosporobacter</taxon>
    </lineage>
</organism>
<proteinExistence type="predicted"/>
<accession>A0A4P6JUI3</accession>
<dbReference type="EMBL" id="CP035758">
    <property type="protein sequence ID" value="QBD78606.1"/>
    <property type="molecule type" value="Genomic_DNA"/>
</dbReference>
<dbReference type="KEGG" id="kbs:EPA93_22465"/>
<dbReference type="RefSeq" id="WP_129889659.1">
    <property type="nucleotide sequence ID" value="NZ_CP035758.1"/>
</dbReference>
<keyword evidence="2" id="KW-1185">Reference proteome</keyword>
<reference evidence="1 2" key="1">
    <citation type="submission" date="2019-01" db="EMBL/GenBank/DDBJ databases">
        <title>Ktedonosporobacter rubrisoli SCAWS-G2.</title>
        <authorList>
            <person name="Huang Y."/>
            <person name="Yan B."/>
        </authorList>
    </citation>
    <scope>NUCLEOTIDE SEQUENCE [LARGE SCALE GENOMIC DNA]</scope>
    <source>
        <strain evidence="1 2">SCAWS-G2</strain>
    </source>
</reference>